<dbReference type="AlphaFoldDB" id="A0A9X9M2H2"/>
<feature type="region of interest" description="Disordered" evidence="1">
    <location>
        <begin position="1"/>
        <end position="88"/>
    </location>
</feature>
<gene>
    <name evidence="2" type="ORF">BN2614_LOCUS4</name>
</gene>
<organism evidence="2 3">
    <name type="scientific">Gulo gulo</name>
    <name type="common">Wolverine</name>
    <name type="synonym">Gluton</name>
    <dbReference type="NCBI Taxonomy" id="48420"/>
    <lineage>
        <taxon>Eukaryota</taxon>
        <taxon>Metazoa</taxon>
        <taxon>Chordata</taxon>
        <taxon>Craniata</taxon>
        <taxon>Vertebrata</taxon>
        <taxon>Euteleostomi</taxon>
        <taxon>Mammalia</taxon>
        <taxon>Eutheria</taxon>
        <taxon>Laurasiatheria</taxon>
        <taxon>Carnivora</taxon>
        <taxon>Caniformia</taxon>
        <taxon>Musteloidea</taxon>
        <taxon>Mustelidae</taxon>
        <taxon>Guloninae</taxon>
        <taxon>Gulo</taxon>
    </lineage>
</organism>
<name>A0A9X9M2H2_GULGU</name>
<feature type="non-terminal residue" evidence="2">
    <location>
        <position position="1"/>
    </location>
</feature>
<dbReference type="EMBL" id="CYRY02038581">
    <property type="protein sequence ID" value="VCX30620.1"/>
    <property type="molecule type" value="Genomic_DNA"/>
</dbReference>
<keyword evidence="3" id="KW-1185">Reference proteome</keyword>
<protein>
    <submittedName>
        <fullName evidence="2">Uncharacterized protein</fullName>
    </submittedName>
</protein>
<proteinExistence type="predicted"/>
<evidence type="ECO:0000256" key="1">
    <source>
        <dbReference type="SAM" id="MobiDB-lite"/>
    </source>
</evidence>
<comment type="caution">
    <text evidence="2">The sequence shown here is derived from an EMBL/GenBank/DDBJ whole genome shotgun (WGS) entry which is preliminary data.</text>
</comment>
<dbReference type="Proteomes" id="UP000269945">
    <property type="component" value="Unassembled WGS sequence"/>
</dbReference>
<evidence type="ECO:0000313" key="2">
    <source>
        <dbReference type="EMBL" id="VCX30620.1"/>
    </source>
</evidence>
<feature type="compositionally biased region" description="Basic and acidic residues" evidence="1">
    <location>
        <begin position="1"/>
        <end position="18"/>
    </location>
</feature>
<evidence type="ECO:0000313" key="3">
    <source>
        <dbReference type="Proteomes" id="UP000269945"/>
    </source>
</evidence>
<sequence>RDLTAVERRGGEWEEGKGPPRGWGVTPGLTFSSPRPHTQGEELKPGLWGEAPGSPSTATPPFCSRIKSLESEGGLDTNINPRSRKQHT</sequence>
<reference evidence="2 3" key="1">
    <citation type="submission" date="2018-10" db="EMBL/GenBank/DDBJ databases">
        <authorList>
            <person name="Ekblom R."/>
            <person name="Jareborg N."/>
        </authorList>
    </citation>
    <scope>NUCLEOTIDE SEQUENCE [LARGE SCALE GENOMIC DNA]</scope>
    <source>
        <tissue evidence="2">Muscle</tissue>
    </source>
</reference>
<accession>A0A9X9M2H2</accession>